<dbReference type="AlphaFoldDB" id="A0A5M9JAD6"/>
<name>A0A5M9JAD6_MONFR</name>
<protein>
    <submittedName>
        <fullName evidence="1">Uncharacterized protein</fullName>
    </submittedName>
</protein>
<gene>
    <name evidence="1" type="ORF">EYC84_008890</name>
</gene>
<comment type="caution">
    <text evidence="1">The sequence shown here is derived from an EMBL/GenBank/DDBJ whole genome shotgun (WGS) entry which is preliminary data.</text>
</comment>
<proteinExistence type="predicted"/>
<organism evidence="1 2">
    <name type="scientific">Monilinia fructicola</name>
    <name type="common">Brown rot fungus</name>
    <name type="synonym">Ciboria fructicola</name>
    <dbReference type="NCBI Taxonomy" id="38448"/>
    <lineage>
        <taxon>Eukaryota</taxon>
        <taxon>Fungi</taxon>
        <taxon>Dikarya</taxon>
        <taxon>Ascomycota</taxon>
        <taxon>Pezizomycotina</taxon>
        <taxon>Leotiomycetes</taxon>
        <taxon>Helotiales</taxon>
        <taxon>Sclerotiniaceae</taxon>
        <taxon>Monilinia</taxon>
    </lineage>
</organism>
<evidence type="ECO:0000313" key="1">
    <source>
        <dbReference type="EMBL" id="KAA8566294.1"/>
    </source>
</evidence>
<reference evidence="1 2" key="1">
    <citation type="submission" date="2019-06" db="EMBL/GenBank/DDBJ databases">
        <title>Genome Sequence of the Brown Rot Fungal Pathogen Monilinia fructicola.</title>
        <authorList>
            <person name="De Miccolis Angelini R.M."/>
            <person name="Landi L."/>
            <person name="Abate D."/>
            <person name="Pollastro S."/>
            <person name="Romanazzi G."/>
            <person name="Faretra F."/>
        </authorList>
    </citation>
    <scope>NUCLEOTIDE SEQUENCE [LARGE SCALE GENOMIC DNA]</scope>
    <source>
        <strain evidence="1 2">Mfrc123</strain>
    </source>
</reference>
<dbReference type="EMBL" id="VICG01000012">
    <property type="protein sequence ID" value="KAA8566294.1"/>
    <property type="molecule type" value="Genomic_DNA"/>
</dbReference>
<dbReference type="Proteomes" id="UP000322873">
    <property type="component" value="Unassembled WGS sequence"/>
</dbReference>
<keyword evidence="2" id="KW-1185">Reference proteome</keyword>
<accession>A0A5M9JAD6</accession>
<sequence length="70" mass="8233">MTFLSGNTSHSNGTSRVAQDDRTPFAMLMDIIQYQEYCMYKIKIYYSTTTLSNRSNYRHRWPSCIKSLPI</sequence>
<evidence type="ECO:0000313" key="2">
    <source>
        <dbReference type="Proteomes" id="UP000322873"/>
    </source>
</evidence>